<dbReference type="InterPro" id="IPR011043">
    <property type="entry name" value="Gal_Oxase/kelch_b-propeller"/>
</dbReference>
<evidence type="ECO:0000313" key="5">
    <source>
        <dbReference type="EMBL" id="RKO67157.1"/>
    </source>
</evidence>
<dbReference type="InterPro" id="IPR013783">
    <property type="entry name" value="Ig-like_fold"/>
</dbReference>
<organism evidence="5 6">
    <name type="scientific">Desulfofundulus salinus</name>
    <dbReference type="NCBI Taxonomy" id="2419843"/>
    <lineage>
        <taxon>Bacteria</taxon>
        <taxon>Bacillati</taxon>
        <taxon>Bacillota</taxon>
        <taxon>Clostridia</taxon>
        <taxon>Eubacteriales</taxon>
        <taxon>Peptococcaceae</taxon>
        <taxon>Desulfofundulus</taxon>
    </lineage>
</organism>
<dbReference type="OrthoDB" id="2051435at2"/>
<dbReference type="SMART" id="SM00060">
    <property type="entry name" value="FN3"/>
    <property type="match status" value="5"/>
</dbReference>
<dbReference type="InterPro" id="IPR006652">
    <property type="entry name" value="Kelch_1"/>
</dbReference>
<feature type="domain" description="Fibronectin type-III" evidence="4">
    <location>
        <begin position="511"/>
        <end position="597"/>
    </location>
</feature>
<evidence type="ECO:0000259" key="4">
    <source>
        <dbReference type="PROSITE" id="PS50853"/>
    </source>
</evidence>
<dbReference type="Pfam" id="PF07646">
    <property type="entry name" value="Kelch_2"/>
    <property type="match status" value="2"/>
</dbReference>
<reference evidence="5 6" key="1">
    <citation type="submission" date="2018-10" db="EMBL/GenBank/DDBJ databases">
        <authorList>
            <person name="Grouzdev D.S."/>
            <person name="Krutkina M.S."/>
            <person name="Tourova T.P."/>
            <person name="Nazina T.N."/>
        </authorList>
    </citation>
    <scope>NUCLEOTIDE SEQUENCE [LARGE SCALE GENOMIC DNA]</scope>
    <source>
        <strain evidence="5 6">435</strain>
    </source>
</reference>
<evidence type="ECO:0000313" key="6">
    <source>
        <dbReference type="Proteomes" id="UP000271256"/>
    </source>
</evidence>
<gene>
    <name evidence="5" type="ORF">D7024_09475</name>
</gene>
<dbReference type="InterPro" id="IPR011498">
    <property type="entry name" value="Kelch_2"/>
</dbReference>
<dbReference type="EMBL" id="RBWE01000001">
    <property type="protein sequence ID" value="RKO67157.1"/>
    <property type="molecule type" value="Genomic_DNA"/>
</dbReference>
<evidence type="ECO:0000256" key="1">
    <source>
        <dbReference type="ARBA" id="ARBA00022441"/>
    </source>
</evidence>
<keyword evidence="6" id="KW-1185">Reference proteome</keyword>
<keyword evidence="3" id="KW-1133">Transmembrane helix</keyword>
<dbReference type="Pfam" id="PF00041">
    <property type="entry name" value="fn3"/>
    <property type="match status" value="4"/>
</dbReference>
<accession>A0A494X1T5</accession>
<dbReference type="Gene3D" id="6.10.250.2590">
    <property type="match status" value="2"/>
</dbReference>
<dbReference type="AlphaFoldDB" id="A0A494X1T5"/>
<dbReference type="PANTHER" id="PTHR46093:SF18">
    <property type="entry name" value="FIBRONECTIN TYPE-III DOMAIN-CONTAINING PROTEIN"/>
    <property type="match status" value="1"/>
</dbReference>
<dbReference type="SUPFAM" id="SSF50965">
    <property type="entry name" value="Galactose oxidase, central domain"/>
    <property type="match status" value="1"/>
</dbReference>
<dbReference type="CDD" id="cd00063">
    <property type="entry name" value="FN3"/>
    <property type="match status" value="4"/>
</dbReference>
<dbReference type="RefSeq" id="WP_121451571.1">
    <property type="nucleotide sequence ID" value="NZ_RBWE01000001.1"/>
</dbReference>
<feature type="domain" description="Fibronectin type-III" evidence="4">
    <location>
        <begin position="598"/>
        <end position="680"/>
    </location>
</feature>
<keyword evidence="3" id="KW-0812">Transmembrane</keyword>
<proteinExistence type="predicted"/>
<sequence>MIRKAGGGRGIRISWRLGRIFLAVLFIFGILSDNVAWAYEVVKLSATLPSGRYGTSAAAGLDGKIYIFGGYNGSYLSDILCFDPATGQITKLSANLPSGRHFTSAATGPDGKIYIFGGNNGSFLSDILCFDPATGQITKLSVTLPSKREGTSAARGPDGKIYIFGGYNGSYLSDILYFDPATGQITKLSVTLPSGRGYTSAATGPDGKIYIFGGSTYVGALVYFSDILCFDPATGQITKLSVTFPSKREGTSAARGPDGKIYIFGGYNGSYLSDILYFDPATGQITKLSVTLPSGRGYTSAATGSDGKIYIFGGYNGNYLADIVSFTVSTSPAPPTGLSATATSPTQVLLTWQPNTEPDLAGYIIYRNNTEIARVDKNTTTYTDSGLTPRTNYTYGIKAYNTSGLTSEMSNTVTVTTPKPPAPTNLTVSNITSTGATVTWDPVQEAESYNVYLNDFLYAAYVTDTSYNITGLDPATNYTVRVTAVISNVEGDPATTSFTTYDQSAPVPPAPPSGFTAQATGPTQVRLNWNPNTEPDLAGYIIYRNNTEIARVDKNTTTYTDSGLTPRATYTYGIKAYNTSNLTSDMRTVQVTTPKPPAPTNLTVSNVTSTGATVTWDPVSGAESYNVYINDFLYDAYLTQTQCEITGLDPATSYTVRVTAVISNVEGDPATTTFTTLVGYKPKLTVRVDNRQIIMSWESIANSFIVEANGQQITTTSDKQYTYTAEPGTYEVRVIAVVNGEQYPSDPVTVTVSALNTPGVVQAAKDILGNTAAVIFPFGGLIALGLALKASPLIIAAVKSGMLARWFRGW</sequence>
<dbReference type="InterPro" id="IPR036116">
    <property type="entry name" value="FN3_sf"/>
</dbReference>
<dbReference type="InterPro" id="IPR003961">
    <property type="entry name" value="FN3_dom"/>
</dbReference>
<dbReference type="SUPFAM" id="SSF117281">
    <property type="entry name" value="Kelch motif"/>
    <property type="match status" value="1"/>
</dbReference>
<dbReference type="Pfam" id="PF24681">
    <property type="entry name" value="Kelch_KLHDC2_KLHL20_DRC7"/>
    <property type="match status" value="1"/>
</dbReference>
<dbReference type="SMART" id="SM00612">
    <property type="entry name" value="Kelch"/>
    <property type="match status" value="6"/>
</dbReference>
<name>A0A494X1T5_9FIRM</name>
<comment type="caution">
    <text evidence="5">The sequence shown here is derived from an EMBL/GenBank/DDBJ whole genome shotgun (WGS) entry which is preliminary data.</text>
</comment>
<dbReference type="InterPro" id="IPR015915">
    <property type="entry name" value="Kelch-typ_b-propeller"/>
</dbReference>
<protein>
    <recommendedName>
        <fullName evidence="4">Fibronectin type-III domain-containing protein</fullName>
    </recommendedName>
</protein>
<keyword evidence="2" id="KW-0677">Repeat</keyword>
<dbReference type="Gene3D" id="2.120.10.80">
    <property type="entry name" value="Kelch-type beta propeller"/>
    <property type="match status" value="1"/>
</dbReference>
<dbReference type="PANTHER" id="PTHR46093">
    <property type="entry name" value="ACYL-COA-BINDING DOMAIN-CONTAINING PROTEIN 5"/>
    <property type="match status" value="1"/>
</dbReference>
<dbReference type="SUPFAM" id="SSF49265">
    <property type="entry name" value="Fibronectin type III"/>
    <property type="match status" value="2"/>
</dbReference>
<feature type="domain" description="Fibronectin type-III" evidence="4">
    <location>
        <begin position="334"/>
        <end position="420"/>
    </location>
</feature>
<keyword evidence="1" id="KW-0880">Kelch repeat</keyword>
<dbReference type="PROSITE" id="PS50853">
    <property type="entry name" value="FN3"/>
    <property type="match status" value="4"/>
</dbReference>
<feature type="domain" description="Fibronectin type-III" evidence="4">
    <location>
        <begin position="422"/>
        <end position="504"/>
    </location>
</feature>
<evidence type="ECO:0000256" key="2">
    <source>
        <dbReference type="ARBA" id="ARBA00022737"/>
    </source>
</evidence>
<keyword evidence="3" id="KW-0472">Membrane</keyword>
<evidence type="ECO:0000256" key="3">
    <source>
        <dbReference type="SAM" id="Phobius"/>
    </source>
</evidence>
<feature type="transmembrane region" description="Helical" evidence="3">
    <location>
        <begin position="774"/>
        <end position="798"/>
    </location>
</feature>
<dbReference type="Proteomes" id="UP000271256">
    <property type="component" value="Unassembled WGS sequence"/>
</dbReference>
<dbReference type="Gene3D" id="2.60.40.10">
    <property type="entry name" value="Immunoglobulins"/>
    <property type="match status" value="4"/>
</dbReference>